<dbReference type="InterPro" id="IPR052911">
    <property type="entry name" value="Corrinoid_activation_enz"/>
</dbReference>
<dbReference type="GO" id="GO:0051536">
    <property type="term" value="F:iron-sulfur cluster binding"/>
    <property type="evidence" value="ECO:0007669"/>
    <property type="project" value="InterPro"/>
</dbReference>
<keyword evidence="3" id="KW-1185">Reference proteome</keyword>
<dbReference type="EMBL" id="AP023213">
    <property type="protein sequence ID" value="BCG47678.1"/>
    <property type="molecule type" value="Genomic_DNA"/>
</dbReference>
<evidence type="ECO:0000313" key="2">
    <source>
        <dbReference type="EMBL" id="BCG47678.1"/>
    </source>
</evidence>
<dbReference type="AlphaFoldDB" id="A0A6S6M204"/>
<dbReference type="PANTHER" id="PTHR42895:SF2">
    <property type="entry name" value="IRON-SULFUR CLUSTER PROTEIN"/>
    <property type="match status" value="1"/>
</dbReference>
<evidence type="ECO:0000313" key="3">
    <source>
        <dbReference type="Proteomes" id="UP000515472"/>
    </source>
</evidence>
<name>A0A6S6M204_9BACT</name>
<dbReference type="PROSITE" id="PS51085">
    <property type="entry name" value="2FE2S_FER_2"/>
    <property type="match status" value="1"/>
</dbReference>
<protein>
    <submittedName>
        <fullName evidence="2">Probable electron transfer protein</fullName>
    </submittedName>
</protein>
<gene>
    <name evidence="2" type="ORF">GEOBRER4_n2519</name>
</gene>
<organism evidence="2 3">
    <name type="scientific">Citrifermentans bremense</name>
    <dbReference type="NCBI Taxonomy" id="60035"/>
    <lineage>
        <taxon>Bacteria</taxon>
        <taxon>Pseudomonadati</taxon>
        <taxon>Thermodesulfobacteriota</taxon>
        <taxon>Desulfuromonadia</taxon>
        <taxon>Geobacterales</taxon>
        <taxon>Geobacteraceae</taxon>
        <taxon>Citrifermentans</taxon>
    </lineage>
</organism>
<dbReference type="KEGG" id="gbn:GEOBRER4_24280"/>
<dbReference type="InterPro" id="IPR012675">
    <property type="entry name" value="Beta-grasp_dom_sf"/>
</dbReference>
<reference evidence="2 3" key="1">
    <citation type="submission" date="2020-06" db="EMBL/GenBank/DDBJ databases">
        <title>Interaction of electrochemicaly active bacteria, Geobacter bremensis R4 on different carbon anode.</title>
        <authorList>
            <person name="Meng L."/>
            <person name="Yoshida N."/>
        </authorList>
    </citation>
    <scope>NUCLEOTIDE SEQUENCE [LARGE SCALE GENOMIC DNA]</scope>
    <source>
        <strain evidence="2 3">R4</strain>
    </source>
</reference>
<dbReference type="SUPFAM" id="SSF54292">
    <property type="entry name" value="2Fe-2S ferredoxin-like"/>
    <property type="match status" value="1"/>
</dbReference>
<feature type="domain" description="2Fe-2S ferredoxin-type" evidence="1">
    <location>
        <begin position="1"/>
        <end position="94"/>
    </location>
</feature>
<dbReference type="Gene3D" id="3.10.20.30">
    <property type="match status" value="1"/>
</dbReference>
<dbReference type="RefSeq" id="WP_185242539.1">
    <property type="nucleotide sequence ID" value="NZ_AP023213.1"/>
</dbReference>
<dbReference type="Gene3D" id="3.30.420.480">
    <property type="entry name" value="Domain of unknown function (DUF4445)"/>
    <property type="match status" value="1"/>
</dbReference>
<dbReference type="Pfam" id="PF00111">
    <property type="entry name" value="Fer2"/>
    <property type="match status" value="1"/>
</dbReference>
<dbReference type="InterPro" id="IPR001041">
    <property type="entry name" value="2Fe-2S_ferredoxin-type"/>
</dbReference>
<dbReference type="PANTHER" id="PTHR42895">
    <property type="entry name" value="IRON-SULFUR CLUSTER-BINDING PROTEIN-RELATED"/>
    <property type="match status" value="1"/>
</dbReference>
<evidence type="ECO:0000259" key="1">
    <source>
        <dbReference type="PROSITE" id="PS51085"/>
    </source>
</evidence>
<proteinExistence type="predicted"/>
<dbReference type="CDD" id="cd00207">
    <property type="entry name" value="fer2"/>
    <property type="match status" value="1"/>
</dbReference>
<dbReference type="InterPro" id="IPR042259">
    <property type="entry name" value="Raco-like_middle_sf"/>
</dbReference>
<dbReference type="InterPro" id="IPR027980">
    <property type="entry name" value="RACo_C"/>
</dbReference>
<sequence length="557" mass="58738">MVTVLFLPEGTSVRVAAGTTILEAARAAGITIDSPCNGAVVCGKCAVTLPPQDLERVVEKGAHQLSPEERGRGQVLACAAEVHGDIAVLVAEGQSLRDLKIASQGESATVQLAPHITKEYMPERGVTRVYGGGYLLSEEDGDTAKESFGVVVDIGTTTLVVSLVDLAKGSELAAASALNPQSRHAQDVLSRIKIGSEPRGLEKLRSGVIGEINRLIDQVASAAEIGRNRVYEVIFSGNTCMLHLAAGVDPASLGKYPYLSTLACAAWIPAAGTGIDIAPEGLIYLPPIISGYIGADITAGLQAVRLHESEETVLFVDIGTNGEMALCRNGKIWATSTAAGPAFEGMNIRYGMRAGEGAIERCSVSADGSLELRTIAGTEAVGICGSGLMDIVAELVAHKVIGRNGKFVEPDHPALSPKLAERLVERDGRPVFLLTDNVWLSQKDVRQVQLAKGAIRAGVEFLLREAAVPASELKQVLIAGSFGFHLTAESLTTIGLLPAATAGRIRFVGNTAKSGGEAFLLNHEVRREMSELVEQVQVVELANCTDFDRVFVEALSF</sequence>
<dbReference type="InterPro" id="IPR041414">
    <property type="entry name" value="Raco-like_middle"/>
</dbReference>
<dbReference type="Proteomes" id="UP000515472">
    <property type="component" value="Chromosome"/>
</dbReference>
<dbReference type="InterPro" id="IPR036010">
    <property type="entry name" value="2Fe-2S_ferredoxin-like_sf"/>
</dbReference>
<dbReference type="Pfam" id="PF14574">
    <property type="entry name" value="RACo_C_ter"/>
    <property type="match status" value="1"/>
</dbReference>
<accession>A0A6S6M204</accession>
<dbReference type="Pfam" id="PF17651">
    <property type="entry name" value="Raco_middle"/>
    <property type="match status" value="1"/>
</dbReference>